<dbReference type="GeneID" id="98294991"/>
<dbReference type="Proteomes" id="UP000216451">
    <property type="component" value="Unassembled WGS sequence"/>
</dbReference>
<evidence type="ECO:0000256" key="5">
    <source>
        <dbReference type="SAM" id="Phobius"/>
    </source>
</evidence>
<dbReference type="GO" id="GO:0022857">
    <property type="term" value="F:transmembrane transporter activity"/>
    <property type="evidence" value="ECO:0007669"/>
    <property type="project" value="InterPro"/>
</dbReference>
<evidence type="ECO:0000256" key="3">
    <source>
        <dbReference type="ARBA" id="ARBA00022989"/>
    </source>
</evidence>
<dbReference type="GO" id="GO:0005886">
    <property type="term" value="C:plasma membrane"/>
    <property type="evidence" value="ECO:0007669"/>
    <property type="project" value="UniProtKB-SubCell"/>
</dbReference>
<feature type="transmembrane region" description="Helical" evidence="5">
    <location>
        <begin position="319"/>
        <end position="341"/>
    </location>
</feature>
<feature type="transmembrane region" description="Helical" evidence="5">
    <location>
        <begin position="415"/>
        <end position="435"/>
    </location>
</feature>
<feature type="domain" description="Major facilitator superfamily (MFS) profile" evidence="6">
    <location>
        <begin position="68"/>
        <end position="466"/>
    </location>
</feature>
<dbReference type="Pfam" id="PF07690">
    <property type="entry name" value="MFS_1"/>
    <property type="match status" value="1"/>
</dbReference>
<keyword evidence="3 5" id="KW-1133">Transmembrane helix</keyword>
<dbReference type="EMBL" id="MWXA01000002">
    <property type="protein sequence ID" value="OZG68491.1"/>
    <property type="molecule type" value="Genomic_DNA"/>
</dbReference>
<feature type="transmembrane region" description="Helical" evidence="5">
    <location>
        <begin position="167"/>
        <end position="188"/>
    </location>
</feature>
<accession>A0A261GAN0</accession>
<sequence length="466" mass="49384">MSTQTRSIPAHSDAATLDSPEMRPTITQALGAQAVVDDAGPAVQLVAVSPSNDDSTSSPLSTRDFWRYLIGFFVFNTLIYAGFTMVTGVLMPQKLKDLGIVDYSSALGTINAVGAVLSMFINVFLGALSDRTRSRFGKRTPWIVVGALLTGLGFFIISLPATWIGVGIAYCTSLIGLNMMVAPITAVLSDRIPEERRATISAAFGGGAVVGQSIGNMVAAAFLTTVLLGFGVAAVLLILSGILAVLAFPREQSSKNLKHERESLVQVIVRSFTPPIAGASDFWKAFICRTGLIIAYQMVTSYQLYILEDYIGASKATTAAAISLMSIITMIVSLIASATSGPITDFIGRRKPSICLAGVLYAIGIAMPWIMPSELGMYLFAGLAGFGYGMYMAVDQAINVDVLPNKKSAGKDLGFLNIATCAGQALGASFTSLIVVQLGGYFWVFPTAIVMTVISVISALSIRRMR</sequence>
<dbReference type="PANTHER" id="PTHR23528:SF1">
    <property type="entry name" value="MAJOR FACILITATOR SUPERFAMILY (MFS) PROFILE DOMAIN-CONTAINING PROTEIN"/>
    <property type="match status" value="1"/>
</dbReference>
<feature type="transmembrane region" description="Helical" evidence="5">
    <location>
        <begin position="68"/>
        <end position="91"/>
    </location>
</feature>
<dbReference type="SUPFAM" id="SSF103473">
    <property type="entry name" value="MFS general substrate transporter"/>
    <property type="match status" value="1"/>
</dbReference>
<comment type="subcellular location">
    <subcellularLocation>
        <location evidence="1">Cell membrane</location>
        <topology evidence="1">Multi-pass membrane protein</topology>
    </subcellularLocation>
</comment>
<feature type="transmembrane region" description="Helical" evidence="5">
    <location>
        <begin position="353"/>
        <end position="371"/>
    </location>
</feature>
<proteinExistence type="predicted"/>
<feature type="transmembrane region" description="Helical" evidence="5">
    <location>
        <begin position="140"/>
        <end position="161"/>
    </location>
</feature>
<evidence type="ECO:0000313" key="7">
    <source>
        <dbReference type="EMBL" id="OZG68491.1"/>
    </source>
</evidence>
<keyword evidence="2 5" id="KW-0812">Transmembrane</keyword>
<keyword evidence="4 5" id="KW-0472">Membrane</keyword>
<protein>
    <submittedName>
        <fullName evidence="7">Transporter</fullName>
    </submittedName>
</protein>
<dbReference type="InterPro" id="IPR011701">
    <property type="entry name" value="MFS"/>
</dbReference>
<name>A0A261GAN0_9BIFI</name>
<dbReference type="RefSeq" id="WP_244568391.1">
    <property type="nucleotide sequence ID" value="NZ_CALENZ010000002.1"/>
</dbReference>
<evidence type="ECO:0000259" key="6">
    <source>
        <dbReference type="PROSITE" id="PS50850"/>
    </source>
</evidence>
<feature type="transmembrane region" description="Helical" evidence="5">
    <location>
        <begin position="228"/>
        <end position="248"/>
    </location>
</feature>
<evidence type="ECO:0000256" key="1">
    <source>
        <dbReference type="ARBA" id="ARBA00004651"/>
    </source>
</evidence>
<dbReference type="InterPro" id="IPR036259">
    <property type="entry name" value="MFS_trans_sf"/>
</dbReference>
<feature type="transmembrane region" description="Helical" evidence="5">
    <location>
        <begin position="377"/>
        <end position="394"/>
    </location>
</feature>
<feature type="transmembrane region" description="Helical" evidence="5">
    <location>
        <begin position="441"/>
        <end position="462"/>
    </location>
</feature>
<gene>
    <name evidence="7" type="ORF">BAQU_0309</name>
</gene>
<reference evidence="7 8" key="1">
    <citation type="journal article" date="2017" name="BMC Genomics">
        <title>Comparative genomic and phylogenomic analyses of the Bifidobacteriaceae family.</title>
        <authorList>
            <person name="Lugli G.A."/>
            <person name="Milani C."/>
            <person name="Turroni F."/>
            <person name="Duranti S."/>
            <person name="Mancabelli L."/>
            <person name="Mangifesta M."/>
            <person name="Ferrario C."/>
            <person name="Modesto M."/>
            <person name="Mattarelli P."/>
            <person name="Jiri K."/>
            <person name="van Sinderen D."/>
            <person name="Ventura M."/>
        </authorList>
    </citation>
    <scope>NUCLEOTIDE SEQUENCE [LARGE SCALE GENOMIC DNA]</scope>
    <source>
        <strain evidence="7 8">LMG 28769</strain>
    </source>
</reference>
<comment type="caution">
    <text evidence="7">The sequence shown here is derived from an EMBL/GenBank/DDBJ whole genome shotgun (WGS) entry which is preliminary data.</text>
</comment>
<dbReference type="PROSITE" id="PS50850">
    <property type="entry name" value="MFS"/>
    <property type="match status" value="1"/>
</dbReference>
<evidence type="ECO:0000256" key="4">
    <source>
        <dbReference type="ARBA" id="ARBA00023136"/>
    </source>
</evidence>
<dbReference type="InterPro" id="IPR020846">
    <property type="entry name" value="MFS_dom"/>
</dbReference>
<evidence type="ECO:0000256" key="2">
    <source>
        <dbReference type="ARBA" id="ARBA00022692"/>
    </source>
</evidence>
<feature type="transmembrane region" description="Helical" evidence="5">
    <location>
        <begin position="286"/>
        <end position="307"/>
    </location>
</feature>
<feature type="transmembrane region" description="Helical" evidence="5">
    <location>
        <begin position="103"/>
        <end position="128"/>
    </location>
</feature>
<evidence type="ECO:0000313" key="8">
    <source>
        <dbReference type="Proteomes" id="UP000216451"/>
    </source>
</evidence>
<organism evidence="7 8">
    <name type="scientific">Bifidobacterium aquikefiri</name>
    <dbReference type="NCBI Taxonomy" id="1653207"/>
    <lineage>
        <taxon>Bacteria</taxon>
        <taxon>Bacillati</taxon>
        <taxon>Actinomycetota</taxon>
        <taxon>Actinomycetes</taxon>
        <taxon>Bifidobacteriales</taxon>
        <taxon>Bifidobacteriaceae</taxon>
        <taxon>Bifidobacterium</taxon>
    </lineage>
</organism>
<keyword evidence="8" id="KW-1185">Reference proteome</keyword>
<dbReference type="AlphaFoldDB" id="A0A261GAN0"/>
<dbReference type="Gene3D" id="1.20.1250.20">
    <property type="entry name" value="MFS general substrate transporter like domains"/>
    <property type="match status" value="2"/>
</dbReference>
<feature type="transmembrane region" description="Helical" evidence="5">
    <location>
        <begin position="200"/>
        <end position="222"/>
    </location>
</feature>
<dbReference type="PANTHER" id="PTHR23528">
    <property type="match status" value="1"/>
</dbReference>